<keyword evidence="1" id="KW-0812">Transmembrane</keyword>
<name>A0ABV1RYL4_9BACT</name>
<gene>
    <name evidence="3" type="ORF">ABS362_17095</name>
</gene>
<keyword evidence="1" id="KW-1133">Transmembrane helix</keyword>
<evidence type="ECO:0000313" key="3">
    <source>
        <dbReference type="EMBL" id="MER2999271.1"/>
    </source>
</evidence>
<protein>
    <submittedName>
        <fullName evidence="3">DUF2254 domain-containing protein</fullName>
    </submittedName>
</protein>
<feature type="transmembrane region" description="Helical" evidence="1">
    <location>
        <begin position="67"/>
        <end position="88"/>
    </location>
</feature>
<dbReference type="EMBL" id="JBEOKT010000020">
    <property type="protein sequence ID" value="MER2999271.1"/>
    <property type="molecule type" value="Genomic_DNA"/>
</dbReference>
<dbReference type="InterPro" id="IPR018723">
    <property type="entry name" value="DUF2254_membrane"/>
</dbReference>
<feature type="transmembrane region" description="Helical" evidence="1">
    <location>
        <begin position="140"/>
        <end position="160"/>
    </location>
</feature>
<keyword evidence="4" id="KW-1185">Reference proteome</keyword>
<dbReference type="Pfam" id="PF10011">
    <property type="entry name" value="DUF2254"/>
    <property type="match status" value="1"/>
</dbReference>
<comment type="caution">
    <text evidence="3">The sequence shown here is derived from an EMBL/GenBank/DDBJ whole genome shotgun (WGS) entry which is preliminary data.</text>
</comment>
<dbReference type="RefSeq" id="WP_350413969.1">
    <property type="nucleotide sequence ID" value="NZ_JBEOKT010000020.1"/>
</dbReference>
<feature type="chain" id="PRO_5046907709" evidence="2">
    <location>
        <begin position="32"/>
        <end position="438"/>
    </location>
</feature>
<sequence length="438" mass="49419">MNVKLKQYWFNIKNSLWFLPTLMALSAAALAFGVVKLDARVTYDELPIDWFLYGGQRDGARSVLSTIASSMVTIAGVTFSITLVALTMASSQFGPRLLRNFIADKGNQFVIGTFISTFIYSLIVLLTIRGSGEDEFVPKISVVLAFLVAVFSLGVLIYFIHHVSTSIQADYVIKSSYQDFQKIKTESMPSEERKVEQESIQEALQQIQTDYKLQTEMYLQTSGYVQRIDYEASCSWALEHNAVLEWLVYPGVFATMHHFYARVYHQAALPQKTLEKLQAFVKIDYQRTPNQDLLFPLNQIVEVGVRALSPGINDPHTAITCLHWLGAALTDIATSQLPSAILKDTNGVVSVVRRQVGYQAIVDACFDHFRVYARSNMYVAAEVLQALKKPLILTKNSEYQRALKDMATSIYKESLQEHGDQVPQVMKTDYREIMRLGS</sequence>
<reference evidence="3 4" key="1">
    <citation type="submission" date="2024-06" db="EMBL/GenBank/DDBJ databases">
        <title>Pontibacter populi HYL7-15.</title>
        <authorList>
            <person name="Kim M.K."/>
        </authorList>
    </citation>
    <scope>NUCLEOTIDE SEQUENCE [LARGE SCALE GENOMIC DNA]</scope>
    <source>
        <strain evidence="3 4">HYL7-15</strain>
    </source>
</reference>
<evidence type="ECO:0000256" key="1">
    <source>
        <dbReference type="SAM" id="Phobius"/>
    </source>
</evidence>
<proteinExistence type="predicted"/>
<dbReference type="Proteomes" id="UP001476807">
    <property type="component" value="Unassembled WGS sequence"/>
</dbReference>
<feature type="signal peptide" evidence="2">
    <location>
        <begin position="1"/>
        <end position="31"/>
    </location>
</feature>
<keyword evidence="1" id="KW-0472">Membrane</keyword>
<evidence type="ECO:0000256" key="2">
    <source>
        <dbReference type="SAM" id="SignalP"/>
    </source>
</evidence>
<organism evidence="3 4">
    <name type="scientific">Pontibacter populi</name>
    <dbReference type="NCBI Taxonomy" id="890055"/>
    <lineage>
        <taxon>Bacteria</taxon>
        <taxon>Pseudomonadati</taxon>
        <taxon>Bacteroidota</taxon>
        <taxon>Cytophagia</taxon>
        <taxon>Cytophagales</taxon>
        <taxon>Hymenobacteraceae</taxon>
        <taxon>Pontibacter</taxon>
    </lineage>
</organism>
<feature type="transmembrane region" description="Helical" evidence="1">
    <location>
        <begin position="109"/>
        <end position="128"/>
    </location>
</feature>
<evidence type="ECO:0000313" key="4">
    <source>
        <dbReference type="Proteomes" id="UP001476807"/>
    </source>
</evidence>
<accession>A0ABV1RYL4</accession>
<keyword evidence="2" id="KW-0732">Signal</keyword>